<dbReference type="AlphaFoldDB" id="A0A9X3BST8"/>
<reference evidence="1" key="2">
    <citation type="journal article" date="2022" name="BMC Genomics">
        <title>Comparative genome analysis of mycobacteria focusing on tRNA and non-coding RNA.</title>
        <authorList>
            <person name="Behra P.R.K."/>
            <person name="Pettersson B.M.F."/>
            <person name="Ramesh M."/>
            <person name="Das S."/>
            <person name="Dasgupta S."/>
            <person name="Kirsebom L.A."/>
        </authorList>
    </citation>
    <scope>NUCLEOTIDE SEQUENCE</scope>
    <source>
        <strain evidence="1">DSM 44838</strain>
    </source>
</reference>
<reference evidence="1" key="1">
    <citation type="submission" date="2020-07" db="EMBL/GenBank/DDBJ databases">
        <authorList>
            <person name="Pettersson B.M.F."/>
            <person name="Behra P.R.K."/>
            <person name="Ramesh M."/>
            <person name="Das S."/>
            <person name="Dasgupta S."/>
            <person name="Kirsebom L.A."/>
        </authorList>
    </citation>
    <scope>NUCLEOTIDE SEQUENCE</scope>
    <source>
        <strain evidence="1">DSM 44838</strain>
    </source>
</reference>
<dbReference type="EMBL" id="JACKVK010000008">
    <property type="protein sequence ID" value="MCV7420949.1"/>
    <property type="molecule type" value="Genomic_DNA"/>
</dbReference>
<name>A0A9X3BST8_9MYCO</name>
<comment type="caution">
    <text evidence="1">The sequence shown here is derived from an EMBL/GenBank/DDBJ whole genome shotgun (WGS) entry which is preliminary data.</text>
</comment>
<dbReference type="RefSeq" id="WP_263995737.1">
    <property type="nucleotide sequence ID" value="NZ_JACKVK010000008.1"/>
</dbReference>
<keyword evidence="2" id="KW-1185">Reference proteome</keyword>
<accession>A0A9X3BST8</accession>
<evidence type="ECO:0000313" key="2">
    <source>
        <dbReference type="Proteomes" id="UP001141629"/>
    </source>
</evidence>
<protein>
    <submittedName>
        <fullName evidence="1">Uncharacterized protein</fullName>
    </submittedName>
</protein>
<organism evidence="1 2">
    <name type="scientific">Mycobacterium yunnanensis</name>
    <dbReference type="NCBI Taxonomy" id="368477"/>
    <lineage>
        <taxon>Bacteria</taxon>
        <taxon>Bacillati</taxon>
        <taxon>Actinomycetota</taxon>
        <taxon>Actinomycetes</taxon>
        <taxon>Mycobacteriales</taxon>
        <taxon>Mycobacteriaceae</taxon>
        <taxon>Mycobacterium</taxon>
    </lineage>
</organism>
<proteinExistence type="predicted"/>
<gene>
    <name evidence="1" type="ORF">H7K45_10405</name>
</gene>
<dbReference type="Proteomes" id="UP001141629">
    <property type="component" value="Unassembled WGS sequence"/>
</dbReference>
<evidence type="ECO:0000313" key="1">
    <source>
        <dbReference type="EMBL" id="MCV7420949.1"/>
    </source>
</evidence>
<sequence length="90" mass="8922">MTEKRMQTEGLRVKVLGLAGAAAFVTLGILSLGGGHSTTGGVDLAGSGDAPASTTYVQPTENAMTMGATATWTTPTSVEPIAKASPAKTG</sequence>